<gene>
    <name evidence="1" type="ORF">DFH07DRAFT_784865</name>
</gene>
<dbReference type="AlphaFoldDB" id="A0AAD7HE66"/>
<dbReference type="EMBL" id="JARJLG010000302">
    <property type="protein sequence ID" value="KAJ7718688.1"/>
    <property type="molecule type" value="Genomic_DNA"/>
</dbReference>
<sequence length="212" mass="24525">MQVPPQNAIFGGYSMGYEYFQKLVLDLSPGLAACLQHGPQPFIVYVLEYDSWRRALPKEDYEKAPLLKVFHGPNRKNENEADANSKFFFWTRWVPIADDSSKKDYPDMAQETDIDKSRRDELIALIKRRNDFSVDKTRLQFESVKHIHPFHDPLTGCIVYDPAQESPRDVEERRILAITVAADRAGIWKRKKDSINRMCAKQSRHLTRAGGL</sequence>
<dbReference type="Proteomes" id="UP001215280">
    <property type="component" value="Unassembled WGS sequence"/>
</dbReference>
<reference evidence="1" key="1">
    <citation type="submission" date="2023-03" db="EMBL/GenBank/DDBJ databases">
        <title>Massive genome expansion in bonnet fungi (Mycena s.s.) driven by repeated elements and novel gene families across ecological guilds.</title>
        <authorList>
            <consortium name="Lawrence Berkeley National Laboratory"/>
            <person name="Harder C.B."/>
            <person name="Miyauchi S."/>
            <person name="Viragh M."/>
            <person name="Kuo A."/>
            <person name="Thoen E."/>
            <person name="Andreopoulos B."/>
            <person name="Lu D."/>
            <person name="Skrede I."/>
            <person name="Drula E."/>
            <person name="Henrissat B."/>
            <person name="Morin E."/>
            <person name="Kohler A."/>
            <person name="Barry K."/>
            <person name="LaButti K."/>
            <person name="Morin E."/>
            <person name="Salamov A."/>
            <person name="Lipzen A."/>
            <person name="Mereny Z."/>
            <person name="Hegedus B."/>
            <person name="Baldrian P."/>
            <person name="Stursova M."/>
            <person name="Weitz H."/>
            <person name="Taylor A."/>
            <person name="Grigoriev I.V."/>
            <person name="Nagy L.G."/>
            <person name="Martin F."/>
            <person name="Kauserud H."/>
        </authorList>
    </citation>
    <scope>NUCLEOTIDE SEQUENCE</scope>
    <source>
        <strain evidence="1">CBHHK188m</strain>
    </source>
</reference>
<keyword evidence="2" id="KW-1185">Reference proteome</keyword>
<evidence type="ECO:0000313" key="1">
    <source>
        <dbReference type="EMBL" id="KAJ7718688.1"/>
    </source>
</evidence>
<name>A0AAD7HE66_9AGAR</name>
<organism evidence="1 2">
    <name type="scientific">Mycena maculata</name>
    <dbReference type="NCBI Taxonomy" id="230809"/>
    <lineage>
        <taxon>Eukaryota</taxon>
        <taxon>Fungi</taxon>
        <taxon>Dikarya</taxon>
        <taxon>Basidiomycota</taxon>
        <taxon>Agaricomycotina</taxon>
        <taxon>Agaricomycetes</taxon>
        <taxon>Agaricomycetidae</taxon>
        <taxon>Agaricales</taxon>
        <taxon>Marasmiineae</taxon>
        <taxon>Mycenaceae</taxon>
        <taxon>Mycena</taxon>
    </lineage>
</organism>
<proteinExistence type="predicted"/>
<protein>
    <submittedName>
        <fullName evidence="1">Uncharacterized protein</fullName>
    </submittedName>
</protein>
<comment type="caution">
    <text evidence="1">The sequence shown here is derived from an EMBL/GenBank/DDBJ whole genome shotgun (WGS) entry which is preliminary data.</text>
</comment>
<evidence type="ECO:0000313" key="2">
    <source>
        <dbReference type="Proteomes" id="UP001215280"/>
    </source>
</evidence>
<accession>A0AAD7HE66</accession>